<dbReference type="Gene3D" id="4.10.950.10">
    <property type="entry name" value="Ribosomal protein L2, domain 3"/>
    <property type="match status" value="1"/>
</dbReference>
<reference evidence="9 10" key="1">
    <citation type="journal article" date="2017" name="ISME J.">
        <title>Tremblaya phenacola PPER: an evolutionary beta-gammaproteobacterium collage.</title>
        <authorList>
            <person name="Gil R."/>
            <person name="Vargas-Chavez C."/>
            <person name="Lopez-Madrigal S."/>
            <person name="Santos-Garcia D."/>
            <person name="Latorre A."/>
            <person name="Moya A."/>
        </authorList>
    </citation>
    <scope>NUCLEOTIDE SEQUENCE [LARGE SCALE GENOMIC DNA]</scope>
    <source>
        <strain evidence="9 10">PPER</strain>
    </source>
</reference>
<evidence type="ECO:0000259" key="8">
    <source>
        <dbReference type="SMART" id="SM01383"/>
    </source>
</evidence>
<dbReference type="InterPro" id="IPR022669">
    <property type="entry name" value="Ribosomal_uL2_C"/>
</dbReference>
<evidence type="ECO:0000256" key="2">
    <source>
        <dbReference type="ARBA" id="ARBA00022980"/>
    </source>
</evidence>
<comment type="similarity">
    <text evidence="1">Belongs to the universal ribosomal protein uL2 family.</text>
</comment>
<protein>
    <recommendedName>
        <fullName evidence="4">Large ribosomal subunit protein uL2</fullName>
    </recommendedName>
    <alternativeName>
        <fullName evidence="5">50S ribosomal protein L2</fullName>
    </alternativeName>
</protein>
<dbReference type="InterPro" id="IPR008991">
    <property type="entry name" value="Translation_prot_SH3-like_sf"/>
</dbReference>
<dbReference type="GO" id="GO:0003735">
    <property type="term" value="F:structural constituent of ribosome"/>
    <property type="evidence" value="ECO:0007669"/>
    <property type="project" value="InterPro"/>
</dbReference>
<dbReference type="GO" id="GO:0003723">
    <property type="term" value="F:RNA binding"/>
    <property type="evidence" value="ECO:0007669"/>
    <property type="project" value="InterPro"/>
</dbReference>
<feature type="region of interest" description="Disordered" evidence="6">
    <location>
        <begin position="202"/>
        <end position="251"/>
    </location>
</feature>
<dbReference type="AlphaFoldDB" id="A0A2G0V6X7"/>
<dbReference type="SMART" id="SM01383">
    <property type="entry name" value="Ribosomal_L2"/>
    <property type="match status" value="1"/>
</dbReference>
<dbReference type="InterPro" id="IPR002171">
    <property type="entry name" value="Ribosomal_uL2"/>
</dbReference>
<dbReference type="SUPFAM" id="SSF50249">
    <property type="entry name" value="Nucleic acid-binding proteins"/>
    <property type="match status" value="1"/>
</dbReference>
<dbReference type="PIRSF" id="PIRSF002158">
    <property type="entry name" value="Ribosomal_L2"/>
    <property type="match status" value="1"/>
</dbReference>
<organism evidence="9 10">
    <name type="scientific">Candidatus Tremblayella phenacoccinincola</name>
    <dbReference type="NCBI Taxonomy" id="1010676"/>
    <lineage>
        <taxon>Bacteria</taxon>
        <taxon>Pseudomonadati</taxon>
        <taxon>Pseudomonadota</taxon>
        <taxon>Betaproteobacteria</taxon>
        <taxon>Candidatus Tremblayella</taxon>
    </lineage>
</organism>
<dbReference type="InterPro" id="IPR014722">
    <property type="entry name" value="Rib_uL2_dom2"/>
</dbReference>
<dbReference type="OrthoDB" id="9778722at2"/>
<comment type="caution">
    <text evidence="9">The sequence shown here is derived from an EMBL/GenBank/DDBJ whole genome shotgun (WGS) entry which is preliminary data.</text>
</comment>
<dbReference type="InterPro" id="IPR022666">
    <property type="entry name" value="Ribosomal_uL2_RNA-bd_dom"/>
</dbReference>
<keyword evidence="2 9" id="KW-0689">Ribosomal protein</keyword>
<evidence type="ECO:0000256" key="4">
    <source>
        <dbReference type="ARBA" id="ARBA00035242"/>
    </source>
</evidence>
<evidence type="ECO:0000256" key="6">
    <source>
        <dbReference type="SAM" id="MobiDB-lite"/>
    </source>
</evidence>
<dbReference type="PANTHER" id="PTHR13691">
    <property type="entry name" value="RIBOSOMAL PROTEIN L2"/>
    <property type="match status" value="1"/>
</dbReference>
<sequence>MLIKNSPYPMLLRTERKSSGRNNIGTITVRHRGCGHKRLYRTIDFYRNKDYILGKVEKNEYDPNRSANIVLVLYADGERRYIIAPNRLPIGSVIVSGRSVPSQIGNSLSVGLIYSGTNVHCIELVPANGAKLSRAAGSYATIISNASHYTQVRLMSGEVRLINKECRATVGIVGNIKHSLSRLDKAGKRRWLGIRPTVRGVAMNPIDHPHGGGEGKTTSGRHPVSPWGTPTKGFKTRNNKQSDSYIINKRR</sequence>
<dbReference type="InterPro" id="IPR005880">
    <property type="entry name" value="Ribosomal_uL2_bac/org-type"/>
</dbReference>
<dbReference type="PROSITE" id="PS00467">
    <property type="entry name" value="RIBOSOMAL_L2"/>
    <property type="match status" value="1"/>
</dbReference>
<accession>A0A2G0V6X7</accession>
<dbReference type="InterPro" id="IPR022671">
    <property type="entry name" value="Ribosomal_uL2_CS"/>
</dbReference>
<dbReference type="Gene3D" id="2.30.30.30">
    <property type="match status" value="1"/>
</dbReference>
<keyword evidence="3" id="KW-0687">Ribonucleoprotein</keyword>
<dbReference type="FunFam" id="2.30.30.30:FF:000001">
    <property type="entry name" value="50S ribosomal protein L2"/>
    <property type="match status" value="1"/>
</dbReference>
<evidence type="ECO:0000313" key="10">
    <source>
        <dbReference type="Proteomes" id="UP000222818"/>
    </source>
</evidence>
<dbReference type="PANTHER" id="PTHR13691:SF72">
    <property type="entry name" value="EXPRESSED PROTEIN"/>
    <property type="match status" value="1"/>
</dbReference>
<dbReference type="SUPFAM" id="SSF50104">
    <property type="entry name" value="Translation proteins SH3-like domain"/>
    <property type="match status" value="1"/>
</dbReference>
<dbReference type="InterPro" id="IPR012340">
    <property type="entry name" value="NA-bd_OB-fold"/>
</dbReference>
<dbReference type="NCBIfam" id="TIGR01171">
    <property type="entry name" value="rplB_bact"/>
    <property type="match status" value="1"/>
</dbReference>
<dbReference type="InterPro" id="IPR014726">
    <property type="entry name" value="Ribosomal_uL2_dom3"/>
</dbReference>
<dbReference type="GO" id="GO:0006412">
    <property type="term" value="P:translation"/>
    <property type="evidence" value="ECO:0007669"/>
    <property type="project" value="InterPro"/>
</dbReference>
<dbReference type="EMBL" id="MKGN01000019">
    <property type="protein sequence ID" value="PHN16212.1"/>
    <property type="molecule type" value="Genomic_DNA"/>
</dbReference>
<feature type="domain" description="Large ribosomal subunit protein uL2 C-terminal" evidence="7">
    <location>
        <begin position="102"/>
        <end position="230"/>
    </location>
</feature>
<dbReference type="Pfam" id="PF03947">
    <property type="entry name" value="Ribosomal_L2_C"/>
    <property type="match status" value="1"/>
</dbReference>
<dbReference type="Proteomes" id="UP000222818">
    <property type="component" value="Unassembled WGS sequence"/>
</dbReference>
<dbReference type="Pfam" id="PF00181">
    <property type="entry name" value="Ribosomal_L2_N"/>
    <property type="match status" value="1"/>
</dbReference>
<dbReference type="RefSeq" id="WP_099336922.1">
    <property type="nucleotide sequence ID" value="NZ_MKGN01000019.1"/>
</dbReference>
<dbReference type="GO" id="GO:0016740">
    <property type="term" value="F:transferase activity"/>
    <property type="evidence" value="ECO:0007669"/>
    <property type="project" value="InterPro"/>
</dbReference>
<dbReference type="SMART" id="SM01382">
    <property type="entry name" value="Ribosomal_L2_C"/>
    <property type="match status" value="1"/>
</dbReference>
<evidence type="ECO:0000313" key="9">
    <source>
        <dbReference type="EMBL" id="PHN16212.1"/>
    </source>
</evidence>
<dbReference type="Gene3D" id="2.40.50.140">
    <property type="entry name" value="Nucleic acid-binding proteins"/>
    <property type="match status" value="1"/>
</dbReference>
<evidence type="ECO:0000256" key="3">
    <source>
        <dbReference type="ARBA" id="ARBA00023274"/>
    </source>
</evidence>
<evidence type="ECO:0000256" key="1">
    <source>
        <dbReference type="ARBA" id="ARBA00005636"/>
    </source>
</evidence>
<evidence type="ECO:0000256" key="5">
    <source>
        <dbReference type="ARBA" id="ARBA00035459"/>
    </source>
</evidence>
<name>A0A2G0V6X7_9PROT</name>
<evidence type="ECO:0000259" key="7">
    <source>
        <dbReference type="SMART" id="SM01382"/>
    </source>
</evidence>
<dbReference type="GO" id="GO:0015934">
    <property type="term" value="C:large ribosomal subunit"/>
    <property type="evidence" value="ECO:0007669"/>
    <property type="project" value="InterPro"/>
</dbReference>
<keyword evidence="10" id="KW-1185">Reference proteome</keyword>
<dbReference type="FunFam" id="4.10.950.10:FF:000001">
    <property type="entry name" value="50S ribosomal protein L2"/>
    <property type="match status" value="1"/>
</dbReference>
<proteinExistence type="inferred from homology"/>
<gene>
    <name evidence="9" type="primary">rplB</name>
    <name evidence="9" type="ORF">TPPER_00205</name>
</gene>
<feature type="domain" description="Large ribosomal subunit protein uL2 RNA-binding" evidence="8">
    <location>
        <begin position="20"/>
        <end position="96"/>
    </location>
</feature>